<dbReference type="InterPro" id="IPR029058">
    <property type="entry name" value="AB_hydrolase_fold"/>
</dbReference>
<dbReference type="AlphaFoldDB" id="A0AAN9JSC7"/>
<dbReference type="PANTHER" id="PTHR43358:SF4">
    <property type="entry name" value="ALPHA_BETA HYDROLASE FOLD-1 DOMAIN-CONTAINING PROTEIN"/>
    <property type="match status" value="1"/>
</dbReference>
<feature type="transmembrane region" description="Helical" evidence="2">
    <location>
        <begin position="66"/>
        <end position="97"/>
    </location>
</feature>
<evidence type="ECO:0000313" key="5">
    <source>
        <dbReference type="Proteomes" id="UP001359559"/>
    </source>
</evidence>
<evidence type="ECO:0000313" key="4">
    <source>
        <dbReference type="EMBL" id="KAK7303226.1"/>
    </source>
</evidence>
<feature type="transmembrane region" description="Helical" evidence="2">
    <location>
        <begin position="41"/>
        <end position="59"/>
    </location>
</feature>
<feature type="compositionally biased region" description="Low complexity" evidence="1">
    <location>
        <begin position="617"/>
        <end position="635"/>
    </location>
</feature>
<organism evidence="4 5">
    <name type="scientific">Clitoria ternatea</name>
    <name type="common">Butterfly pea</name>
    <dbReference type="NCBI Taxonomy" id="43366"/>
    <lineage>
        <taxon>Eukaryota</taxon>
        <taxon>Viridiplantae</taxon>
        <taxon>Streptophyta</taxon>
        <taxon>Embryophyta</taxon>
        <taxon>Tracheophyta</taxon>
        <taxon>Spermatophyta</taxon>
        <taxon>Magnoliopsida</taxon>
        <taxon>eudicotyledons</taxon>
        <taxon>Gunneridae</taxon>
        <taxon>Pentapetalae</taxon>
        <taxon>rosids</taxon>
        <taxon>fabids</taxon>
        <taxon>Fabales</taxon>
        <taxon>Fabaceae</taxon>
        <taxon>Papilionoideae</taxon>
        <taxon>50 kb inversion clade</taxon>
        <taxon>NPAAA clade</taxon>
        <taxon>indigoferoid/millettioid clade</taxon>
        <taxon>Phaseoleae</taxon>
        <taxon>Clitoria</taxon>
    </lineage>
</organism>
<evidence type="ECO:0000256" key="1">
    <source>
        <dbReference type="SAM" id="MobiDB-lite"/>
    </source>
</evidence>
<protein>
    <recommendedName>
        <fullName evidence="3">AB hydrolase-1 domain-containing protein</fullName>
    </recommendedName>
</protein>
<sequence>MTRKDHTIFGLFRRQLLLCFGGTIRIQTFSCSLLTTTTTTFSPLFSYAFLLYFIFRLLFFPTKTKACYLCTFSFLILLLCLTLFLSLNTFFSLLFFLSLATSNYLQLDIDVSSLQEPKLVIFDRLKNMEQLVSFIIRPPRAEYDPKSDLLDYEFMLKGKWFQRKDVEIKNSRGDVLQCSHYMPIVSPDGKPLPCVIYCHGNSGCRVDASEAAIILLPSNITVFTLDFSGSGISGGEHVTLGWNEKEDLRAVVNYLREDGNVSLIGLWGRSMGAVTSLMYGAEDPSIAGMVLDSPFSDLVDLMMELVNTYKVRLPKFTVKFAIQYMRRTIQKKAKFDIMDLNTIKVAKSCFVPTLLGHAIDDDFIRPHHSDHILEAYMGDKNIIKFEGDHNSPRPQSFFDSVNIFFRKVLQPPEDELGESFFDIMMNNYFGKDVWRSVHEFDYDNEPSSENKESSSSKVDGINLVRPGRTSKMEAEKCDNLSSSSSTMISFELSNGHLCDPLVPTAQDDGQYVEYQLDDLAGFPSNAEEEQRMFMKAVIESLKDGEISNPQVEQPSDKDVSHEISNPLETKSSLVNHSMHSTISTAFDVCEPFEAKSNSTSVIHFQKISSEPSLVGQSPSSTETPLSSLPSLDTSSVTESGNTESASAHSDSFASMHKSSETDISHTTKVTLTVVKNPTSHVKNGLMRRWDFSFFRNSHNR</sequence>
<gene>
    <name evidence="4" type="ORF">RJT34_14128</name>
</gene>
<evidence type="ECO:0000259" key="3">
    <source>
        <dbReference type="Pfam" id="PF00561"/>
    </source>
</evidence>
<dbReference type="InterPro" id="IPR000073">
    <property type="entry name" value="AB_hydrolase_1"/>
</dbReference>
<keyword evidence="2" id="KW-0812">Transmembrane</keyword>
<dbReference type="Proteomes" id="UP001359559">
    <property type="component" value="Unassembled WGS sequence"/>
</dbReference>
<keyword evidence="5" id="KW-1185">Reference proteome</keyword>
<dbReference type="InterPro" id="IPR052920">
    <property type="entry name" value="DNA-binding_regulatory"/>
</dbReference>
<dbReference type="PANTHER" id="PTHR43358">
    <property type="entry name" value="ALPHA/BETA-HYDROLASE"/>
    <property type="match status" value="1"/>
</dbReference>
<feature type="domain" description="AB hydrolase-1" evidence="3">
    <location>
        <begin position="193"/>
        <end position="309"/>
    </location>
</feature>
<dbReference type="EMBL" id="JAYKXN010000003">
    <property type="protein sequence ID" value="KAK7303226.1"/>
    <property type="molecule type" value="Genomic_DNA"/>
</dbReference>
<proteinExistence type="predicted"/>
<dbReference type="SUPFAM" id="SSF53474">
    <property type="entry name" value="alpha/beta-Hydrolases"/>
    <property type="match status" value="1"/>
</dbReference>
<dbReference type="Pfam" id="PF00561">
    <property type="entry name" value="Abhydrolase_1"/>
    <property type="match status" value="1"/>
</dbReference>
<accession>A0AAN9JSC7</accession>
<name>A0AAN9JSC7_CLITE</name>
<comment type="caution">
    <text evidence="4">The sequence shown here is derived from an EMBL/GenBank/DDBJ whole genome shotgun (WGS) entry which is preliminary data.</text>
</comment>
<keyword evidence="2" id="KW-0472">Membrane</keyword>
<evidence type="ECO:0000256" key="2">
    <source>
        <dbReference type="SAM" id="Phobius"/>
    </source>
</evidence>
<dbReference type="Gene3D" id="3.40.50.1820">
    <property type="entry name" value="alpha/beta hydrolase"/>
    <property type="match status" value="1"/>
</dbReference>
<feature type="compositionally biased region" description="Polar residues" evidence="1">
    <location>
        <begin position="636"/>
        <end position="652"/>
    </location>
</feature>
<keyword evidence="2" id="KW-1133">Transmembrane helix</keyword>
<feature type="region of interest" description="Disordered" evidence="1">
    <location>
        <begin position="610"/>
        <end position="663"/>
    </location>
</feature>
<feature type="region of interest" description="Disordered" evidence="1">
    <location>
        <begin position="443"/>
        <end position="462"/>
    </location>
</feature>
<reference evidence="4 5" key="1">
    <citation type="submission" date="2024-01" db="EMBL/GenBank/DDBJ databases">
        <title>The genomes of 5 underutilized Papilionoideae crops provide insights into root nodulation and disease resistance.</title>
        <authorList>
            <person name="Yuan L."/>
        </authorList>
    </citation>
    <scope>NUCLEOTIDE SEQUENCE [LARGE SCALE GENOMIC DNA]</scope>
    <source>
        <strain evidence="4">LY-2023</strain>
        <tissue evidence="4">Leaf</tissue>
    </source>
</reference>